<evidence type="ECO:0000256" key="1">
    <source>
        <dbReference type="ARBA" id="ARBA00022723"/>
    </source>
</evidence>
<dbReference type="PANTHER" id="PTHR43808">
    <property type="entry name" value="ACETYLORNITHINE DEACETYLASE"/>
    <property type="match status" value="1"/>
</dbReference>
<feature type="domain" description="Peptidase M20 dimerisation" evidence="4">
    <location>
        <begin position="173"/>
        <end position="263"/>
    </location>
</feature>
<sequence>MSDFAPVDPTLPGLRARLPRLIEDLADLVAVESPAEDPRATATSADAVTALGSRLLGSAPERHGSHLVWSHGETRVLLIGHHDTVWPVGTLARWPFRVDGDRATGPGCFDMKAGLVQLFHALSIRSSLDGVTVVVNGDEEVGSPDSRVLIERVARGARAALICEPSADGALKTARKGIARYRLEIAGRAAHAGLDPGRGVNAAVELAHQILAVAGLGDGETTVTPTVLAGGSTENTVPAAAGVAVDVRAFDQAEFERVDRAMQGLRPVLAGSRLTVHGGVHRPALPPTASARLYELARTVAAELGLAAPAGVAVGGASDGNLTAGYGIPTLDGLGPVGGNAHAEGEWVDLPAMAERAALLAALVDRVLRPRA</sequence>
<dbReference type="InterPro" id="IPR002933">
    <property type="entry name" value="Peptidase_M20"/>
</dbReference>
<evidence type="ECO:0000256" key="3">
    <source>
        <dbReference type="PIRSR" id="PIRSR037238-1"/>
    </source>
</evidence>
<feature type="active site" description="Proton acceptor" evidence="3">
    <location>
        <position position="139"/>
    </location>
</feature>
<dbReference type="SUPFAM" id="SSF55031">
    <property type="entry name" value="Bacterial exopeptidase dimerisation domain"/>
    <property type="match status" value="1"/>
</dbReference>
<keyword evidence="6" id="KW-1185">Reference proteome</keyword>
<dbReference type="Pfam" id="PF01546">
    <property type="entry name" value="Peptidase_M20"/>
    <property type="match status" value="1"/>
</dbReference>
<keyword evidence="2" id="KW-0378">Hydrolase</keyword>
<dbReference type="SUPFAM" id="SSF53187">
    <property type="entry name" value="Zn-dependent exopeptidases"/>
    <property type="match status" value="1"/>
</dbReference>
<dbReference type="CDD" id="cd03885">
    <property type="entry name" value="M20_CPDG2"/>
    <property type="match status" value="1"/>
</dbReference>
<dbReference type="EMBL" id="BONG01000026">
    <property type="protein sequence ID" value="GIF90789.1"/>
    <property type="molecule type" value="Genomic_DNA"/>
</dbReference>
<dbReference type="AlphaFoldDB" id="A0A8J3K939"/>
<dbReference type="RefSeq" id="WP_203736329.1">
    <property type="nucleotide sequence ID" value="NZ_BAAALB010000012.1"/>
</dbReference>
<dbReference type="Gene3D" id="3.40.630.10">
    <property type="entry name" value="Zn peptidases"/>
    <property type="match status" value="1"/>
</dbReference>
<dbReference type="GO" id="GO:0004180">
    <property type="term" value="F:carboxypeptidase activity"/>
    <property type="evidence" value="ECO:0007669"/>
    <property type="project" value="UniProtKB-KW"/>
</dbReference>
<dbReference type="InterPro" id="IPR011650">
    <property type="entry name" value="Peptidase_M20_dimer"/>
</dbReference>
<dbReference type="InterPro" id="IPR036264">
    <property type="entry name" value="Bact_exopeptidase_dim_dom"/>
</dbReference>
<dbReference type="GO" id="GO:0046872">
    <property type="term" value="F:metal ion binding"/>
    <property type="evidence" value="ECO:0007669"/>
    <property type="project" value="UniProtKB-KW"/>
</dbReference>
<dbReference type="PANTHER" id="PTHR43808:SF9">
    <property type="entry name" value="BLL0789 PROTEIN"/>
    <property type="match status" value="1"/>
</dbReference>
<keyword evidence="5" id="KW-0645">Protease</keyword>
<evidence type="ECO:0000313" key="6">
    <source>
        <dbReference type="Proteomes" id="UP000619293"/>
    </source>
</evidence>
<accession>A0A8J3K939</accession>
<evidence type="ECO:0000259" key="4">
    <source>
        <dbReference type="Pfam" id="PF07687"/>
    </source>
</evidence>
<dbReference type="Gene3D" id="3.30.70.360">
    <property type="match status" value="1"/>
</dbReference>
<keyword evidence="1" id="KW-0479">Metal-binding</keyword>
<reference evidence="5 6" key="1">
    <citation type="submission" date="2021-01" db="EMBL/GenBank/DDBJ databases">
        <title>Whole genome shotgun sequence of Catellatospora chokoriensis NBRC 107358.</title>
        <authorList>
            <person name="Komaki H."/>
            <person name="Tamura T."/>
        </authorList>
    </citation>
    <scope>NUCLEOTIDE SEQUENCE [LARGE SCALE GENOMIC DNA]</scope>
    <source>
        <strain evidence="5 6">NBRC 107358</strain>
    </source>
</reference>
<dbReference type="Pfam" id="PF07687">
    <property type="entry name" value="M20_dimer"/>
    <property type="match status" value="1"/>
</dbReference>
<dbReference type="InterPro" id="IPR017150">
    <property type="entry name" value="Pept_M20_glutamate_carboxypep"/>
</dbReference>
<keyword evidence="5" id="KW-0121">Carboxypeptidase</keyword>
<dbReference type="PIRSF" id="PIRSF037238">
    <property type="entry name" value="Carboxypeptidase_G2"/>
    <property type="match status" value="1"/>
</dbReference>
<gene>
    <name evidence="5" type="ORF">Cch02nite_42330</name>
</gene>
<proteinExistence type="predicted"/>
<name>A0A8J3K939_9ACTN</name>
<protein>
    <submittedName>
        <fullName evidence="5">Glutamate carboxypeptidase</fullName>
    </submittedName>
</protein>
<evidence type="ECO:0000313" key="5">
    <source>
        <dbReference type="EMBL" id="GIF90789.1"/>
    </source>
</evidence>
<dbReference type="Proteomes" id="UP000619293">
    <property type="component" value="Unassembled WGS sequence"/>
</dbReference>
<organism evidence="5 6">
    <name type="scientific">Catellatospora chokoriensis</name>
    <dbReference type="NCBI Taxonomy" id="310353"/>
    <lineage>
        <taxon>Bacteria</taxon>
        <taxon>Bacillati</taxon>
        <taxon>Actinomycetota</taxon>
        <taxon>Actinomycetes</taxon>
        <taxon>Micromonosporales</taxon>
        <taxon>Micromonosporaceae</taxon>
        <taxon>Catellatospora</taxon>
    </lineage>
</organism>
<comment type="caution">
    <text evidence="5">The sequence shown here is derived from an EMBL/GenBank/DDBJ whole genome shotgun (WGS) entry which is preliminary data.</text>
</comment>
<evidence type="ECO:0000256" key="2">
    <source>
        <dbReference type="ARBA" id="ARBA00022801"/>
    </source>
</evidence>
<feature type="active site" evidence="3">
    <location>
        <position position="83"/>
    </location>
</feature>
<dbReference type="InterPro" id="IPR050072">
    <property type="entry name" value="Peptidase_M20A"/>
</dbReference>